<dbReference type="SMART" id="SM00116">
    <property type="entry name" value="CBS"/>
    <property type="match status" value="2"/>
</dbReference>
<dbReference type="SUPFAM" id="SSF54631">
    <property type="entry name" value="CBS-domain pair"/>
    <property type="match status" value="1"/>
</dbReference>
<comment type="similarity">
    <text evidence="1 8">Belongs to the ABC transporter superfamily.</text>
</comment>
<organism evidence="11 12">
    <name type="scientific">Ammoniphilus resinae</name>
    <dbReference type="NCBI Taxonomy" id="861532"/>
    <lineage>
        <taxon>Bacteria</taxon>
        <taxon>Bacillati</taxon>
        <taxon>Bacillota</taxon>
        <taxon>Bacilli</taxon>
        <taxon>Bacillales</taxon>
        <taxon>Paenibacillaceae</taxon>
        <taxon>Aneurinibacillus group</taxon>
        <taxon>Ammoniphilus</taxon>
    </lineage>
</organism>
<gene>
    <name evidence="11" type="ORF">J2Z37_000978</name>
</gene>
<dbReference type="InterPro" id="IPR000644">
    <property type="entry name" value="CBS_dom"/>
</dbReference>
<reference evidence="11 12" key="1">
    <citation type="submission" date="2021-03" db="EMBL/GenBank/DDBJ databases">
        <title>Genomic Encyclopedia of Type Strains, Phase IV (KMG-IV): sequencing the most valuable type-strain genomes for metagenomic binning, comparative biology and taxonomic classification.</title>
        <authorList>
            <person name="Goeker M."/>
        </authorList>
    </citation>
    <scope>NUCLEOTIDE SEQUENCE [LARGE SCALE GENOMIC DNA]</scope>
    <source>
        <strain evidence="11 12">DSM 24738</strain>
    </source>
</reference>
<dbReference type="InterPro" id="IPR005892">
    <property type="entry name" value="Gly-betaine_transp_ATP-bd"/>
</dbReference>
<comment type="catalytic activity">
    <reaction evidence="8">
        <text>a quaternary ammonium(out) + ATP + H2O = a quaternary ammonium(in) + ADP + phosphate + H(+)</text>
        <dbReference type="Rhea" id="RHEA:11036"/>
        <dbReference type="ChEBI" id="CHEBI:15377"/>
        <dbReference type="ChEBI" id="CHEBI:15378"/>
        <dbReference type="ChEBI" id="CHEBI:30616"/>
        <dbReference type="ChEBI" id="CHEBI:35267"/>
        <dbReference type="ChEBI" id="CHEBI:43474"/>
        <dbReference type="ChEBI" id="CHEBI:456216"/>
    </reaction>
</comment>
<evidence type="ECO:0000313" key="12">
    <source>
        <dbReference type="Proteomes" id="UP001519343"/>
    </source>
</evidence>
<keyword evidence="4 8" id="KW-0547">Nucleotide-binding</keyword>
<dbReference type="SMART" id="SM00382">
    <property type="entry name" value="AAA"/>
    <property type="match status" value="1"/>
</dbReference>
<dbReference type="NCBIfam" id="TIGR01186">
    <property type="entry name" value="proV"/>
    <property type="match status" value="1"/>
</dbReference>
<dbReference type="PROSITE" id="PS51371">
    <property type="entry name" value="CBS"/>
    <property type="match status" value="2"/>
</dbReference>
<name>A0ABS4GL61_9BACL</name>
<evidence type="ECO:0000256" key="6">
    <source>
        <dbReference type="ARBA" id="ARBA00023122"/>
    </source>
</evidence>
<keyword evidence="2 8" id="KW-0813">Transport</keyword>
<feature type="domain" description="CBS" evidence="10">
    <location>
        <begin position="255"/>
        <end position="314"/>
    </location>
</feature>
<dbReference type="InterPro" id="IPR017871">
    <property type="entry name" value="ABC_transporter-like_CS"/>
</dbReference>
<accession>A0ABS4GL61</accession>
<keyword evidence="8" id="KW-0472">Membrane</keyword>
<evidence type="ECO:0000256" key="4">
    <source>
        <dbReference type="ARBA" id="ARBA00022741"/>
    </source>
</evidence>
<dbReference type="EMBL" id="JAGGKT010000002">
    <property type="protein sequence ID" value="MBP1930981.1"/>
    <property type="molecule type" value="Genomic_DNA"/>
</dbReference>
<keyword evidence="8" id="KW-0997">Cell inner membrane</keyword>
<dbReference type="PROSITE" id="PS00211">
    <property type="entry name" value="ABC_TRANSPORTER_1"/>
    <property type="match status" value="1"/>
</dbReference>
<dbReference type="InterPro" id="IPR003439">
    <property type="entry name" value="ABC_transporter-like_ATP-bd"/>
</dbReference>
<dbReference type="Proteomes" id="UP001519343">
    <property type="component" value="Unassembled WGS sequence"/>
</dbReference>
<dbReference type="CDD" id="cd03295">
    <property type="entry name" value="ABC_OpuCA_Osmoprotection"/>
    <property type="match status" value="1"/>
</dbReference>
<dbReference type="InterPro" id="IPR027417">
    <property type="entry name" value="P-loop_NTPase"/>
</dbReference>
<evidence type="ECO:0000256" key="5">
    <source>
        <dbReference type="ARBA" id="ARBA00022840"/>
    </source>
</evidence>
<comment type="subcellular location">
    <subcellularLocation>
        <location evidence="8">Cell inner membrane</location>
        <topology evidence="8">Peripheral membrane protein</topology>
    </subcellularLocation>
</comment>
<dbReference type="RefSeq" id="WP_209809087.1">
    <property type="nucleotide sequence ID" value="NZ_JAGGKT010000002.1"/>
</dbReference>
<keyword evidence="6 7" id="KW-0129">CBS domain</keyword>
<dbReference type="CDD" id="cd02205">
    <property type="entry name" value="CBS_pair_SF"/>
    <property type="match status" value="1"/>
</dbReference>
<evidence type="ECO:0000256" key="7">
    <source>
        <dbReference type="PROSITE-ProRule" id="PRU00703"/>
    </source>
</evidence>
<dbReference type="PANTHER" id="PTHR43117">
    <property type="entry name" value="OSMOPROTECTANT IMPORT ATP-BINDING PROTEIN OSMV"/>
    <property type="match status" value="1"/>
</dbReference>
<protein>
    <recommendedName>
        <fullName evidence="8">Quaternary amine transport ATP-binding protein</fullName>
        <ecNumber evidence="8">7.6.2.9</ecNumber>
    </recommendedName>
</protein>
<dbReference type="Gene3D" id="3.10.580.10">
    <property type="entry name" value="CBS-domain"/>
    <property type="match status" value="1"/>
</dbReference>
<evidence type="ECO:0000259" key="9">
    <source>
        <dbReference type="PROSITE" id="PS50893"/>
    </source>
</evidence>
<dbReference type="InterPro" id="IPR003593">
    <property type="entry name" value="AAA+_ATPase"/>
</dbReference>
<dbReference type="Gene3D" id="3.40.50.300">
    <property type="entry name" value="P-loop containing nucleotide triphosphate hydrolases"/>
    <property type="match status" value="1"/>
</dbReference>
<comment type="caution">
    <text evidence="11">The sequence shown here is derived from an EMBL/GenBank/DDBJ whole genome shotgun (WGS) entry which is preliminary data.</text>
</comment>
<evidence type="ECO:0000256" key="1">
    <source>
        <dbReference type="ARBA" id="ARBA00005417"/>
    </source>
</evidence>
<evidence type="ECO:0000313" key="11">
    <source>
        <dbReference type="EMBL" id="MBP1930981.1"/>
    </source>
</evidence>
<dbReference type="PANTHER" id="PTHR43117:SF4">
    <property type="entry name" value="OSMOPROTECTANT IMPORT ATP-BINDING PROTEIN OSMV"/>
    <property type="match status" value="1"/>
</dbReference>
<keyword evidence="8" id="KW-1003">Cell membrane</keyword>
<dbReference type="Pfam" id="PF00571">
    <property type="entry name" value="CBS"/>
    <property type="match status" value="2"/>
</dbReference>
<feature type="domain" description="ABC transporter" evidence="9">
    <location>
        <begin position="2"/>
        <end position="237"/>
    </location>
</feature>
<dbReference type="Pfam" id="PF00005">
    <property type="entry name" value="ABC_tran"/>
    <property type="match status" value="1"/>
</dbReference>
<keyword evidence="12" id="KW-1185">Reference proteome</keyword>
<dbReference type="GO" id="GO:0005524">
    <property type="term" value="F:ATP binding"/>
    <property type="evidence" value="ECO:0007669"/>
    <property type="project" value="UniProtKB-KW"/>
</dbReference>
<feature type="domain" description="CBS" evidence="10">
    <location>
        <begin position="315"/>
        <end position="375"/>
    </location>
</feature>
<proteinExistence type="inferred from homology"/>
<evidence type="ECO:0000256" key="8">
    <source>
        <dbReference type="RuleBase" id="RU369116"/>
    </source>
</evidence>
<keyword evidence="3" id="KW-0677">Repeat</keyword>
<evidence type="ECO:0000256" key="2">
    <source>
        <dbReference type="ARBA" id="ARBA00022448"/>
    </source>
</evidence>
<evidence type="ECO:0000256" key="3">
    <source>
        <dbReference type="ARBA" id="ARBA00022737"/>
    </source>
</evidence>
<dbReference type="EC" id="7.6.2.9" evidence="8"/>
<evidence type="ECO:0000259" key="10">
    <source>
        <dbReference type="PROSITE" id="PS51371"/>
    </source>
</evidence>
<dbReference type="PROSITE" id="PS50893">
    <property type="entry name" value="ABC_TRANSPORTER_2"/>
    <property type="match status" value="1"/>
</dbReference>
<dbReference type="SUPFAM" id="SSF52540">
    <property type="entry name" value="P-loop containing nucleoside triphosphate hydrolases"/>
    <property type="match status" value="1"/>
</dbReference>
<dbReference type="InterPro" id="IPR046342">
    <property type="entry name" value="CBS_dom_sf"/>
</dbReference>
<keyword evidence="5 8" id="KW-0067">ATP-binding</keyword>
<sequence>MIRLEGVQKVYEDGFKALKNINIEFKRGEISVLIGPSGCGKTTTMKLLNRLIEHTEGKVLIDGKDISTIDPIDLRRSIGYVIQHIGLFPHMSIKENVAAVPKLLKWDTERIEKRVTELLNMVGLDPDTYKDRRPSELSGGQQQRVGVIRALAAEPSIILMDEPFSALDPISREQLQDELVRLQKEIQKTIIFVTHDMDEAIKIADQIILMKDGEVVQQGTPVQILQNPANEFVEEFIGKERLQKYRSMPTVEEFMEKRSAIVSPDMPLPKAMKQMEEHHLDTMIVVDGYRQVKGQLSIFQMFNNNDANKLVVDVMKPVKYRVQTGTPLEDALTLMSQHDVHALPVIDKKLGCLGLITKNRMIEGMARIYSMPRKEGA</sequence>
<comment type="subunit">
    <text evidence="8">The complex is probably composed of two ATP-binding proteins, two transmembrane proteins and a solute-binding protein.</text>
</comment>